<keyword evidence="1" id="KW-0597">Phosphoprotein</keyword>
<evidence type="ECO:0000313" key="3">
    <source>
        <dbReference type="EMBL" id="MBL3658335.1"/>
    </source>
</evidence>
<evidence type="ECO:0000256" key="1">
    <source>
        <dbReference type="PROSITE-ProRule" id="PRU00169"/>
    </source>
</evidence>
<reference evidence="3" key="1">
    <citation type="submission" date="2021-01" db="EMBL/GenBank/DDBJ databases">
        <title>Fulvivirga kasyanovii gen. nov., sp nov., a novel member of the phylum Bacteroidetes isolated from seawater in a mussel farm.</title>
        <authorList>
            <person name="Zhao L.-H."/>
            <person name="Wang Z.-J."/>
        </authorList>
    </citation>
    <scope>NUCLEOTIDE SEQUENCE</scope>
    <source>
        <strain evidence="3">2943</strain>
    </source>
</reference>
<keyword evidence="4" id="KW-1185">Reference proteome</keyword>
<dbReference type="SUPFAM" id="SSF52172">
    <property type="entry name" value="CheY-like"/>
    <property type="match status" value="1"/>
</dbReference>
<feature type="domain" description="Response regulatory" evidence="2">
    <location>
        <begin position="1"/>
        <end position="118"/>
    </location>
</feature>
<dbReference type="PANTHER" id="PTHR44520">
    <property type="entry name" value="RESPONSE REGULATOR RCP1-RELATED"/>
    <property type="match status" value="1"/>
</dbReference>
<dbReference type="InterPro" id="IPR001789">
    <property type="entry name" value="Sig_transdc_resp-reg_receiver"/>
</dbReference>
<dbReference type="GO" id="GO:0000160">
    <property type="term" value="P:phosphorelay signal transduction system"/>
    <property type="evidence" value="ECO:0007669"/>
    <property type="project" value="InterPro"/>
</dbReference>
<proteinExistence type="predicted"/>
<dbReference type="PROSITE" id="PS50110">
    <property type="entry name" value="RESPONSE_REGULATORY"/>
    <property type="match status" value="1"/>
</dbReference>
<organism evidence="3 4">
    <name type="scientific">Fulvivirga sediminis</name>
    <dbReference type="NCBI Taxonomy" id="2803949"/>
    <lineage>
        <taxon>Bacteria</taxon>
        <taxon>Pseudomonadati</taxon>
        <taxon>Bacteroidota</taxon>
        <taxon>Cytophagia</taxon>
        <taxon>Cytophagales</taxon>
        <taxon>Fulvivirgaceae</taxon>
        <taxon>Fulvivirga</taxon>
    </lineage>
</organism>
<comment type="caution">
    <text evidence="3">The sequence shown here is derived from an EMBL/GenBank/DDBJ whole genome shotgun (WGS) entry which is preliminary data.</text>
</comment>
<dbReference type="Proteomes" id="UP000659388">
    <property type="component" value="Unassembled WGS sequence"/>
</dbReference>
<gene>
    <name evidence="3" type="ORF">JL102_19440</name>
</gene>
<dbReference type="Pfam" id="PF00072">
    <property type="entry name" value="Response_reg"/>
    <property type="match status" value="1"/>
</dbReference>
<dbReference type="PANTHER" id="PTHR44520:SF1">
    <property type="entry name" value="TWO-COMPONENT SYSTEM REGULATORY PROTEIN"/>
    <property type="match status" value="1"/>
</dbReference>
<evidence type="ECO:0000313" key="4">
    <source>
        <dbReference type="Proteomes" id="UP000659388"/>
    </source>
</evidence>
<dbReference type="SMART" id="SM00448">
    <property type="entry name" value="REC"/>
    <property type="match status" value="1"/>
</dbReference>
<sequence length="130" mass="14852">MADAELAIDSFQEHRMANRIHLLEDGQEALDFFFGERFKELSALPKLIILDLKLPKVDGLEVLTELKKSVLFKDIPIVILTSSNEDSDIRKAYELGANSYIVKPVNFAKFTETIKQLGLYWLLLNKPKKS</sequence>
<dbReference type="CDD" id="cd17557">
    <property type="entry name" value="REC_Rcp-like"/>
    <property type="match status" value="1"/>
</dbReference>
<name>A0A937FCE9_9BACT</name>
<dbReference type="EMBL" id="JAESIY010000012">
    <property type="protein sequence ID" value="MBL3658335.1"/>
    <property type="molecule type" value="Genomic_DNA"/>
</dbReference>
<accession>A0A937FCE9</accession>
<dbReference type="Gene3D" id="3.40.50.2300">
    <property type="match status" value="1"/>
</dbReference>
<dbReference type="AlphaFoldDB" id="A0A937FCE9"/>
<protein>
    <submittedName>
        <fullName evidence="3">Response regulator</fullName>
    </submittedName>
</protein>
<dbReference type="InterPro" id="IPR011006">
    <property type="entry name" value="CheY-like_superfamily"/>
</dbReference>
<feature type="modified residue" description="4-aspartylphosphate" evidence="1">
    <location>
        <position position="51"/>
    </location>
</feature>
<evidence type="ECO:0000259" key="2">
    <source>
        <dbReference type="PROSITE" id="PS50110"/>
    </source>
</evidence>
<dbReference type="InterPro" id="IPR052893">
    <property type="entry name" value="TCS_response_regulator"/>
</dbReference>